<reference evidence="1 2" key="1">
    <citation type="submission" date="2016-10" db="EMBL/GenBank/DDBJ databases">
        <title>Draft genome sequence of Coniochaeta ligniaria NRRL30616, a lignocellulolytic fungus for bioabatement of inhibitors in plant biomass hydrolysates.</title>
        <authorList>
            <consortium name="DOE Joint Genome Institute"/>
            <person name="Jimenez D.J."/>
            <person name="Hector R.E."/>
            <person name="Riley R."/>
            <person name="Sun H."/>
            <person name="Grigoriev I.V."/>
            <person name="Van Elsas J.D."/>
            <person name="Nichols N.N."/>
        </authorList>
    </citation>
    <scope>NUCLEOTIDE SEQUENCE [LARGE SCALE GENOMIC DNA]</scope>
    <source>
        <strain evidence="1 2">NRRL 30616</strain>
    </source>
</reference>
<dbReference type="Proteomes" id="UP000182658">
    <property type="component" value="Unassembled WGS sequence"/>
</dbReference>
<keyword evidence="2" id="KW-1185">Reference proteome</keyword>
<name>A0A1J7IPS9_9PEZI</name>
<evidence type="ECO:0000313" key="2">
    <source>
        <dbReference type="Proteomes" id="UP000182658"/>
    </source>
</evidence>
<dbReference type="EMBL" id="KV875097">
    <property type="protein sequence ID" value="OIW29623.1"/>
    <property type="molecule type" value="Genomic_DNA"/>
</dbReference>
<organism evidence="1 2">
    <name type="scientific">Coniochaeta ligniaria NRRL 30616</name>
    <dbReference type="NCBI Taxonomy" id="1408157"/>
    <lineage>
        <taxon>Eukaryota</taxon>
        <taxon>Fungi</taxon>
        <taxon>Dikarya</taxon>
        <taxon>Ascomycota</taxon>
        <taxon>Pezizomycotina</taxon>
        <taxon>Sordariomycetes</taxon>
        <taxon>Sordariomycetidae</taxon>
        <taxon>Coniochaetales</taxon>
        <taxon>Coniochaetaceae</taxon>
        <taxon>Coniochaeta</taxon>
    </lineage>
</organism>
<gene>
    <name evidence="1" type="ORF">CONLIGDRAFT_335417</name>
</gene>
<proteinExistence type="predicted"/>
<dbReference type="AlphaFoldDB" id="A0A1J7IPS9"/>
<accession>A0A1J7IPS9</accession>
<sequence>MLRTGCKAACRSAVRPLVSSVVLQITQARGVAFLSFTPNLRKGRRAREKDGRTGLEGVVFRVQVKMLGFFKRKKRKS</sequence>
<dbReference type="InParanoid" id="A0A1J7IPS9"/>
<protein>
    <submittedName>
        <fullName evidence="1">Uncharacterized protein</fullName>
    </submittedName>
</protein>
<evidence type="ECO:0000313" key="1">
    <source>
        <dbReference type="EMBL" id="OIW29623.1"/>
    </source>
</evidence>